<evidence type="ECO:0000256" key="2">
    <source>
        <dbReference type="ARBA" id="ARBA00012418"/>
    </source>
</evidence>
<feature type="compositionally biased region" description="Basic and acidic residues" evidence="8">
    <location>
        <begin position="329"/>
        <end position="344"/>
    </location>
</feature>
<keyword evidence="5" id="KW-0548">Nucleotidyltransferase</keyword>
<dbReference type="Gene3D" id="3.30.1360.10">
    <property type="entry name" value="RNA polymerase, RBP11-like subunit"/>
    <property type="match status" value="1"/>
</dbReference>
<dbReference type="InterPro" id="IPR011263">
    <property type="entry name" value="DNA-dir_RNA_pol_RpoA/D/Rpb3"/>
</dbReference>
<evidence type="ECO:0000256" key="5">
    <source>
        <dbReference type="ARBA" id="ARBA00022695"/>
    </source>
</evidence>
<dbReference type="NCBIfam" id="NF003519">
    <property type="entry name" value="PRK05182.2-5"/>
    <property type="match status" value="1"/>
</dbReference>
<dbReference type="InterPro" id="IPR011260">
    <property type="entry name" value="RNAP_asu_C"/>
</dbReference>
<dbReference type="GO" id="GO:0005737">
    <property type="term" value="C:cytoplasm"/>
    <property type="evidence" value="ECO:0007669"/>
    <property type="project" value="UniProtKB-ARBA"/>
</dbReference>
<dbReference type="EMBL" id="UINC01031894">
    <property type="protein sequence ID" value="SVB18656.1"/>
    <property type="molecule type" value="Genomic_DNA"/>
</dbReference>
<dbReference type="Gene3D" id="1.10.150.20">
    <property type="entry name" value="5' to 3' exonuclease, C-terminal subdomain"/>
    <property type="match status" value="1"/>
</dbReference>
<organism evidence="10">
    <name type="scientific">marine metagenome</name>
    <dbReference type="NCBI Taxonomy" id="408172"/>
    <lineage>
        <taxon>unclassified sequences</taxon>
        <taxon>metagenomes</taxon>
        <taxon>ecological metagenomes</taxon>
    </lineage>
</organism>
<dbReference type="SUPFAM" id="SSF47789">
    <property type="entry name" value="C-terminal domain of RNA polymerase alpha subunit"/>
    <property type="match status" value="1"/>
</dbReference>
<keyword evidence="3" id="KW-0240">DNA-directed RNA polymerase</keyword>
<dbReference type="Pfam" id="PF01000">
    <property type="entry name" value="RNA_pol_A_bac"/>
    <property type="match status" value="1"/>
</dbReference>
<name>A0A382BXW8_9ZZZZ</name>
<gene>
    <name evidence="10" type="ORF">METZ01_LOCUS171510</name>
</gene>
<keyword evidence="4" id="KW-0808">Transferase</keyword>
<evidence type="ECO:0000256" key="7">
    <source>
        <dbReference type="ARBA" id="ARBA00048552"/>
    </source>
</evidence>
<evidence type="ECO:0000256" key="3">
    <source>
        <dbReference type="ARBA" id="ARBA00022478"/>
    </source>
</evidence>
<dbReference type="SMART" id="SM00662">
    <property type="entry name" value="RPOLD"/>
    <property type="match status" value="1"/>
</dbReference>
<dbReference type="GO" id="GO:0046983">
    <property type="term" value="F:protein dimerization activity"/>
    <property type="evidence" value="ECO:0007669"/>
    <property type="project" value="InterPro"/>
</dbReference>
<keyword evidence="6" id="KW-0804">Transcription</keyword>
<feature type="region of interest" description="Disordered" evidence="8">
    <location>
        <begin position="329"/>
        <end position="351"/>
    </location>
</feature>
<dbReference type="SUPFAM" id="SSF55257">
    <property type="entry name" value="RBP11-like subunits of RNA polymerase"/>
    <property type="match status" value="1"/>
</dbReference>
<dbReference type="Pfam" id="PF01193">
    <property type="entry name" value="RNA_pol_L"/>
    <property type="match status" value="1"/>
</dbReference>
<dbReference type="Pfam" id="PF03118">
    <property type="entry name" value="RNA_pol_A_CTD"/>
    <property type="match status" value="1"/>
</dbReference>
<evidence type="ECO:0000256" key="4">
    <source>
        <dbReference type="ARBA" id="ARBA00022679"/>
    </source>
</evidence>
<dbReference type="InterPro" id="IPR036603">
    <property type="entry name" value="RBP11-like"/>
</dbReference>
<dbReference type="InterPro" id="IPR011262">
    <property type="entry name" value="DNA-dir_RNA_pol_insert"/>
</dbReference>
<evidence type="ECO:0000256" key="8">
    <source>
        <dbReference type="SAM" id="MobiDB-lite"/>
    </source>
</evidence>
<reference evidence="10" key="1">
    <citation type="submission" date="2018-05" db="EMBL/GenBank/DDBJ databases">
        <authorList>
            <person name="Lanie J.A."/>
            <person name="Ng W.-L."/>
            <person name="Kazmierczak K.M."/>
            <person name="Andrzejewski T.M."/>
            <person name="Davidsen T.M."/>
            <person name="Wayne K.J."/>
            <person name="Tettelin H."/>
            <person name="Glass J.I."/>
            <person name="Rusch D."/>
            <person name="Podicherti R."/>
            <person name="Tsui H.-C.T."/>
            <person name="Winkler M.E."/>
        </authorList>
    </citation>
    <scope>NUCLEOTIDE SEQUENCE</scope>
</reference>
<dbReference type="HAMAP" id="MF_00059">
    <property type="entry name" value="RNApol_bact_RpoA"/>
    <property type="match status" value="1"/>
</dbReference>
<protein>
    <recommendedName>
        <fullName evidence="2">DNA-directed RNA polymerase</fullName>
        <ecNumber evidence="2">2.7.7.6</ecNumber>
    </recommendedName>
</protein>
<dbReference type="InterPro" id="IPR011773">
    <property type="entry name" value="DNA-dir_RpoA"/>
</dbReference>
<evidence type="ECO:0000259" key="9">
    <source>
        <dbReference type="SMART" id="SM00662"/>
    </source>
</evidence>
<evidence type="ECO:0000313" key="10">
    <source>
        <dbReference type="EMBL" id="SVB18656.1"/>
    </source>
</evidence>
<dbReference type="NCBIfam" id="TIGR02027">
    <property type="entry name" value="rpoA"/>
    <property type="match status" value="1"/>
</dbReference>
<evidence type="ECO:0000256" key="6">
    <source>
        <dbReference type="ARBA" id="ARBA00023163"/>
    </source>
</evidence>
<evidence type="ECO:0000256" key="1">
    <source>
        <dbReference type="ARBA" id="ARBA00007123"/>
    </source>
</evidence>
<dbReference type="GO" id="GO:0003677">
    <property type="term" value="F:DNA binding"/>
    <property type="evidence" value="ECO:0007669"/>
    <property type="project" value="InterPro"/>
</dbReference>
<comment type="catalytic activity">
    <reaction evidence="7">
        <text>RNA(n) + a ribonucleoside 5'-triphosphate = RNA(n+1) + diphosphate</text>
        <dbReference type="Rhea" id="RHEA:21248"/>
        <dbReference type="Rhea" id="RHEA-COMP:14527"/>
        <dbReference type="Rhea" id="RHEA-COMP:17342"/>
        <dbReference type="ChEBI" id="CHEBI:33019"/>
        <dbReference type="ChEBI" id="CHEBI:61557"/>
        <dbReference type="ChEBI" id="CHEBI:140395"/>
        <dbReference type="EC" id="2.7.7.6"/>
    </reaction>
</comment>
<dbReference type="FunFam" id="2.170.120.12:FF:000001">
    <property type="entry name" value="DNA-directed RNA polymerase subunit alpha"/>
    <property type="match status" value="1"/>
</dbReference>
<accession>A0A382BXW8</accession>
<dbReference type="GO" id="GO:0006351">
    <property type="term" value="P:DNA-templated transcription"/>
    <property type="evidence" value="ECO:0007669"/>
    <property type="project" value="InterPro"/>
</dbReference>
<dbReference type="SUPFAM" id="SSF56553">
    <property type="entry name" value="Insert subdomain of RNA polymerase alpha subunit"/>
    <property type="match status" value="1"/>
</dbReference>
<dbReference type="EC" id="2.7.7.6" evidence="2"/>
<dbReference type="Gene3D" id="2.170.120.12">
    <property type="entry name" value="DNA-directed RNA polymerase, insert domain"/>
    <property type="match status" value="1"/>
</dbReference>
<dbReference type="NCBIfam" id="NF003513">
    <property type="entry name" value="PRK05182.1-2"/>
    <property type="match status" value="1"/>
</dbReference>
<comment type="similarity">
    <text evidence="1">Belongs to the RNA polymerase alpha chain family.</text>
</comment>
<dbReference type="InterPro" id="IPR036643">
    <property type="entry name" value="RNApol_insert_sf"/>
</dbReference>
<sequence>MTMAMDYSDISILDEPVEEEIIPNPTISVSEASDTYGKFIVGPLEPGYGVTLGNPMRRVLYNSLPGAAITWVKIENILHEYMTVENVKEEVSEILLNIKNIRIRSETKSETPAKLRLEAKGQVVVTAADIMPSADYNVVNPEQHIATLDSPGAELVVELNIGHGKGYKIADSSEGLAIGTIPIDSVFTPVRKVNYTIEQTRVGHRTDFEELVLEVWTDGSTMPIEAVAEASNMLVNQFFLFANVEKAAAEGSEGISLEIPAENYNMVVEELELSSRTLNCLKRAGLNKVGEVMEKSREELLEIRNFGEKSYTELYDKFRELDILPDHMDPDKIGSGEVNEKNSDDLDISGA</sequence>
<feature type="domain" description="DNA-directed RNA polymerase RpoA/D/Rpb3-type" evidence="9">
    <location>
        <begin position="36"/>
        <end position="244"/>
    </location>
</feature>
<dbReference type="GO" id="GO:0000428">
    <property type="term" value="C:DNA-directed RNA polymerase complex"/>
    <property type="evidence" value="ECO:0007669"/>
    <property type="project" value="UniProtKB-KW"/>
</dbReference>
<proteinExistence type="inferred from homology"/>
<dbReference type="AlphaFoldDB" id="A0A382BXW8"/>
<dbReference type="GO" id="GO:0003899">
    <property type="term" value="F:DNA-directed RNA polymerase activity"/>
    <property type="evidence" value="ECO:0007669"/>
    <property type="project" value="UniProtKB-EC"/>
</dbReference>
<dbReference type="CDD" id="cd06928">
    <property type="entry name" value="RNAP_alpha_NTD"/>
    <property type="match status" value="1"/>
</dbReference>